<feature type="domain" description="XPG N-terminal" evidence="6">
    <location>
        <begin position="1"/>
        <end position="70"/>
    </location>
</feature>
<dbReference type="Pfam" id="PF00867">
    <property type="entry name" value="XPG_I"/>
    <property type="match status" value="1"/>
</dbReference>
<name>A0A6C0LEC4_9ZZZZ</name>
<evidence type="ECO:0000256" key="4">
    <source>
        <dbReference type="SAM" id="Coils"/>
    </source>
</evidence>
<keyword evidence="1" id="KW-0479">Metal-binding</keyword>
<keyword evidence="3" id="KW-0460">Magnesium</keyword>
<dbReference type="PANTHER" id="PTHR11081:SF9">
    <property type="entry name" value="FLAP ENDONUCLEASE 1"/>
    <property type="match status" value="1"/>
</dbReference>
<feature type="domain" description="XPG-I" evidence="5">
    <location>
        <begin position="122"/>
        <end position="191"/>
    </location>
</feature>
<dbReference type="InterPro" id="IPR006084">
    <property type="entry name" value="XPG/Rad2"/>
</dbReference>
<dbReference type="SMART" id="SM00484">
    <property type="entry name" value="XPGI"/>
    <property type="match status" value="1"/>
</dbReference>
<dbReference type="SMART" id="SM00485">
    <property type="entry name" value="XPGN"/>
    <property type="match status" value="1"/>
</dbReference>
<dbReference type="GO" id="GO:0046872">
    <property type="term" value="F:metal ion binding"/>
    <property type="evidence" value="ECO:0007669"/>
    <property type="project" value="UniProtKB-KW"/>
</dbReference>
<dbReference type="InterPro" id="IPR006086">
    <property type="entry name" value="XPG-I_dom"/>
</dbReference>
<dbReference type="PRINTS" id="PR00853">
    <property type="entry name" value="XPGRADSUPER"/>
</dbReference>
<dbReference type="CDD" id="cd09897">
    <property type="entry name" value="H3TH_FEN1-XPG-like"/>
    <property type="match status" value="1"/>
</dbReference>
<sequence>MKEISGKKIAIDVSIYLYKFAADNTLIENMYLMLSIFRYYQITPVFVFDGKPPDEKKQVLEKRKSDKVQAKKEFQELKKQLETDMNLDHDEKQELSIAMDLLKKKFIYIQKEQIDQVKELMRAFGATYFDAPGEADELCALLAIKKKVWACMSEDMDLFVYGCPRVLRYFSLLKHNVVIYNTKRMLEELGLLEKEFRQICILSGTDYNKNGLDLYNTLKLFKKYYKTKTNTTNADFYKWLLENTSYILDYSLVEKIDDLFNLREKKDKLDTGAFFEKMKIANGPYIKKDIVAILSLDGFIF</sequence>
<dbReference type="GO" id="GO:0017108">
    <property type="term" value="F:5'-flap endonuclease activity"/>
    <property type="evidence" value="ECO:0007669"/>
    <property type="project" value="TreeGrafter"/>
</dbReference>
<evidence type="ECO:0000313" key="7">
    <source>
        <dbReference type="EMBL" id="QHU28375.1"/>
    </source>
</evidence>
<dbReference type="Gene3D" id="3.40.50.1010">
    <property type="entry name" value="5'-nuclease"/>
    <property type="match status" value="1"/>
</dbReference>
<keyword evidence="2" id="KW-0540">Nuclease</keyword>
<evidence type="ECO:0000256" key="1">
    <source>
        <dbReference type="ARBA" id="ARBA00022723"/>
    </source>
</evidence>
<dbReference type="Pfam" id="PF00752">
    <property type="entry name" value="XPG_N"/>
    <property type="match status" value="1"/>
</dbReference>
<dbReference type="SUPFAM" id="SSF88723">
    <property type="entry name" value="PIN domain-like"/>
    <property type="match status" value="1"/>
</dbReference>
<dbReference type="PANTHER" id="PTHR11081">
    <property type="entry name" value="FLAP ENDONUCLEASE FAMILY MEMBER"/>
    <property type="match status" value="1"/>
</dbReference>
<evidence type="ECO:0000256" key="2">
    <source>
        <dbReference type="ARBA" id="ARBA00022759"/>
    </source>
</evidence>
<protein>
    <recommendedName>
        <fullName evidence="8">XPG N-terminal domain-containing protein</fullName>
    </recommendedName>
</protein>
<reference evidence="7" key="1">
    <citation type="journal article" date="2020" name="Nature">
        <title>Giant virus diversity and host interactions through global metagenomics.</title>
        <authorList>
            <person name="Schulz F."/>
            <person name="Roux S."/>
            <person name="Paez-Espino D."/>
            <person name="Jungbluth S."/>
            <person name="Walsh D.A."/>
            <person name="Denef V.J."/>
            <person name="McMahon K.D."/>
            <person name="Konstantinidis K.T."/>
            <person name="Eloe-Fadrosh E.A."/>
            <person name="Kyrpides N.C."/>
            <person name="Woyke T."/>
        </authorList>
    </citation>
    <scope>NUCLEOTIDE SEQUENCE</scope>
    <source>
        <strain evidence="7">GVMAG-M-3300027770-73</strain>
    </source>
</reference>
<evidence type="ECO:0000259" key="5">
    <source>
        <dbReference type="SMART" id="SM00484"/>
    </source>
</evidence>
<keyword evidence="2" id="KW-0255">Endonuclease</keyword>
<evidence type="ECO:0000256" key="3">
    <source>
        <dbReference type="ARBA" id="ARBA00022842"/>
    </source>
</evidence>
<dbReference type="AlphaFoldDB" id="A0A6C0LEC4"/>
<evidence type="ECO:0000259" key="6">
    <source>
        <dbReference type="SMART" id="SM00485"/>
    </source>
</evidence>
<dbReference type="InterPro" id="IPR029060">
    <property type="entry name" value="PIN-like_dom_sf"/>
</dbReference>
<keyword evidence="4" id="KW-0175">Coiled coil</keyword>
<proteinExistence type="predicted"/>
<dbReference type="InterPro" id="IPR006085">
    <property type="entry name" value="XPG_DNA_repair_N"/>
</dbReference>
<accession>A0A6C0LEC4</accession>
<dbReference type="EMBL" id="MN740472">
    <property type="protein sequence ID" value="QHU28375.1"/>
    <property type="molecule type" value="Genomic_DNA"/>
</dbReference>
<keyword evidence="2" id="KW-0378">Hydrolase</keyword>
<feature type="coiled-coil region" evidence="4">
    <location>
        <begin position="60"/>
        <end position="87"/>
    </location>
</feature>
<evidence type="ECO:0008006" key="8">
    <source>
        <dbReference type="Google" id="ProtNLM"/>
    </source>
</evidence>
<organism evidence="7">
    <name type="scientific">viral metagenome</name>
    <dbReference type="NCBI Taxonomy" id="1070528"/>
    <lineage>
        <taxon>unclassified sequences</taxon>
        <taxon>metagenomes</taxon>
        <taxon>organismal metagenomes</taxon>
    </lineage>
</organism>